<dbReference type="PROSITE" id="PS00379">
    <property type="entry name" value="CDP_ALCOHOL_P_TRANSF"/>
    <property type="match status" value="1"/>
</dbReference>
<keyword evidence="3" id="KW-1185">Reference proteome</keyword>
<sequence>MASARGITLKARQVLVWHYALTNILGKSVERTNGEREKDDSNRTEERLRLRGRERLDVKKGGGDDTGRGFKDYQNVCFRTGSPYEQHLRGPSFHVEPPAKVEFSNTSGSWIDCTAFGNPPPAIDWISIDGSLVEDVLAVRRVLKNGTLVLLPFGAAAYRQDIHNTVYRDGEAARRESSSTKAGKVYDVAFDYEDDRSKKGTKKKKKKKKKIVDKSNEKTIKLSPTEFSQGKKKNNTLPVQLPLHICNGKSAKSFPILLFVPGKSGRVHEESAPTYASVPWGLGQAPLGDPQIVAQAYKVSVEVLSASRGCTAILKCVVPSFVKELVKVVSWVQDPATYLYPKLQGDSKYHVLPTGELLIHDLQLNDQYPQYRCRTMHRLTRQVVGSPPVTIRISAIYMNQNELPNINHAFAGMKSRQNPPGMLDRGNRK</sequence>
<feature type="domain" description="Ig-like" evidence="1">
    <location>
        <begin position="290"/>
        <end position="384"/>
    </location>
</feature>
<proteinExistence type="predicted"/>
<dbReference type="InterPro" id="IPR036179">
    <property type="entry name" value="Ig-like_dom_sf"/>
</dbReference>
<evidence type="ECO:0000313" key="3">
    <source>
        <dbReference type="Proteomes" id="UP001359485"/>
    </source>
</evidence>
<dbReference type="InterPro" id="IPR013783">
    <property type="entry name" value="Ig-like_fold"/>
</dbReference>
<dbReference type="EMBL" id="JAWJWF010000045">
    <property type="protein sequence ID" value="KAK6627073.1"/>
    <property type="molecule type" value="Genomic_DNA"/>
</dbReference>
<comment type="caution">
    <text evidence="2">The sequence shown here is derived from an EMBL/GenBank/DDBJ whole genome shotgun (WGS) entry which is preliminary data.</text>
</comment>
<dbReference type="PROSITE" id="PS50835">
    <property type="entry name" value="IG_LIKE"/>
    <property type="match status" value="1"/>
</dbReference>
<dbReference type="SUPFAM" id="SSF48726">
    <property type="entry name" value="Immunoglobulin"/>
    <property type="match status" value="1"/>
</dbReference>
<organism evidence="2 3">
    <name type="scientific">Polyplax serrata</name>
    <name type="common">Common mouse louse</name>
    <dbReference type="NCBI Taxonomy" id="468196"/>
    <lineage>
        <taxon>Eukaryota</taxon>
        <taxon>Metazoa</taxon>
        <taxon>Ecdysozoa</taxon>
        <taxon>Arthropoda</taxon>
        <taxon>Hexapoda</taxon>
        <taxon>Insecta</taxon>
        <taxon>Pterygota</taxon>
        <taxon>Neoptera</taxon>
        <taxon>Paraneoptera</taxon>
        <taxon>Psocodea</taxon>
        <taxon>Troctomorpha</taxon>
        <taxon>Phthiraptera</taxon>
        <taxon>Anoplura</taxon>
        <taxon>Polyplacidae</taxon>
        <taxon>Polyplax</taxon>
    </lineage>
</organism>
<dbReference type="InterPro" id="IPR007110">
    <property type="entry name" value="Ig-like_dom"/>
</dbReference>
<protein>
    <recommendedName>
        <fullName evidence="1">Ig-like domain-containing protein</fullName>
    </recommendedName>
</protein>
<gene>
    <name evidence="2" type="ORF">RUM44_009550</name>
</gene>
<accession>A0ABR1AT05</accession>
<evidence type="ECO:0000259" key="1">
    <source>
        <dbReference type="PROSITE" id="PS50835"/>
    </source>
</evidence>
<reference evidence="2 3" key="1">
    <citation type="submission" date="2023-09" db="EMBL/GenBank/DDBJ databases">
        <title>Genomes of two closely related lineages of the louse Polyplax serrata with different host specificities.</title>
        <authorList>
            <person name="Martinu J."/>
            <person name="Tarabai H."/>
            <person name="Stefka J."/>
            <person name="Hypsa V."/>
        </authorList>
    </citation>
    <scope>NUCLEOTIDE SEQUENCE [LARGE SCALE GENOMIC DNA]</scope>
    <source>
        <strain evidence="2">98ZLc_SE</strain>
    </source>
</reference>
<evidence type="ECO:0000313" key="2">
    <source>
        <dbReference type="EMBL" id="KAK6627073.1"/>
    </source>
</evidence>
<dbReference type="Gene3D" id="2.60.40.10">
    <property type="entry name" value="Immunoglobulins"/>
    <property type="match status" value="2"/>
</dbReference>
<dbReference type="InterPro" id="IPR048254">
    <property type="entry name" value="CDP_ALCOHOL_P_TRANSF_CS"/>
</dbReference>
<name>A0ABR1AT05_POLSC</name>
<dbReference type="Proteomes" id="UP001359485">
    <property type="component" value="Unassembled WGS sequence"/>
</dbReference>